<reference evidence="1 2" key="1">
    <citation type="submission" date="2020-07" db="EMBL/GenBank/DDBJ databases">
        <authorList>
            <person name="Feng X."/>
        </authorList>
    </citation>
    <scope>NUCLEOTIDE SEQUENCE [LARGE SCALE GENOMIC DNA]</scope>
    <source>
        <strain evidence="1 2">JCM23202</strain>
    </source>
</reference>
<sequence length="235" mass="27028">MRFDSIKAVTFDAAHTLYHPYPSVGAIYREVMQRHGLAYPADQLQEGFKRAFRCVSKDRSILDGERREWSYWKSIVGESISHFSPPPEDFDALFEDIWEEFSHGDRWRAEPTAAATLDALRKRGYQTALLTNWDSRVRQVVEETGFSDKFDALFISSEIGFEKPDPKIFQHCQRELNLAPHEILHVGDSLQHDIEGARNSGWHALRICGEEEKTSSASNVPTIKDISETLRFLRV</sequence>
<dbReference type="Gene3D" id="3.40.50.1000">
    <property type="entry name" value="HAD superfamily/HAD-like"/>
    <property type="match status" value="1"/>
</dbReference>
<dbReference type="PRINTS" id="PR00413">
    <property type="entry name" value="HADHALOGNASE"/>
</dbReference>
<dbReference type="SUPFAM" id="SSF56784">
    <property type="entry name" value="HAD-like"/>
    <property type="match status" value="1"/>
</dbReference>
<dbReference type="AlphaFoldDB" id="A0A7X1EA76"/>
<dbReference type="InterPro" id="IPR011949">
    <property type="entry name" value="HAD-SF_hydro_IA_REG-2-like"/>
</dbReference>
<dbReference type="NCBIfam" id="TIGR01509">
    <property type="entry name" value="HAD-SF-IA-v3"/>
    <property type="match status" value="1"/>
</dbReference>
<dbReference type="Gene3D" id="1.10.150.720">
    <property type="entry name" value="Haloacid dehalogenase-like hydrolase"/>
    <property type="match status" value="1"/>
</dbReference>
<dbReference type="RefSeq" id="WP_185662059.1">
    <property type="nucleotide sequence ID" value="NZ_CAWPOO010000013.1"/>
</dbReference>
<dbReference type="EMBL" id="JACHVC010000013">
    <property type="protein sequence ID" value="MBC2608209.1"/>
    <property type="molecule type" value="Genomic_DNA"/>
</dbReference>
<dbReference type="PANTHER" id="PTHR46191">
    <property type="match status" value="1"/>
</dbReference>
<dbReference type="GO" id="GO:0016787">
    <property type="term" value="F:hydrolase activity"/>
    <property type="evidence" value="ECO:0007669"/>
    <property type="project" value="UniProtKB-KW"/>
</dbReference>
<keyword evidence="2" id="KW-1185">Reference proteome</keyword>
<dbReference type="InterPro" id="IPR006439">
    <property type="entry name" value="HAD-SF_hydro_IA"/>
</dbReference>
<dbReference type="NCBIfam" id="TIGR02252">
    <property type="entry name" value="DREG-2"/>
    <property type="match status" value="1"/>
</dbReference>
<keyword evidence="1" id="KW-0378">Hydrolase</keyword>
<proteinExistence type="predicted"/>
<dbReference type="Proteomes" id="UP000526501">
    <property type="component" value="Unassembled WGS sequence"/>
</dbReference>
<dbReference type="InterPro" id="IPR044924">
    <property type="entry name" value="HAD-SF_hydro_IA_REG-2-like_cap"/>
</dbReference>
<accession>A0A7X1EA76</accession>
<dbReference type="SFLD" id="SFLDS00003">
    <property type="entry name" value="Haloacid_Dehalogenase"/>
    <property type="match status" value="1"/>
</dbReference>
<organism evidence="1 2">
    <name type="scientific">Pelagicoccus albus</name>
    <dbReference type="NCBI Taxonomy" id="415222"/>
    <lineage>
        <taxon>Bacteria</taxon>
        <taxon>Pseudomonadati</taxon>
        <taxon>Verrucomicrobiota</taxon>
        <taxon>Opitutia</taxon>
        <taxon>Puniceicoccales</taxon>
        <taxon>Pelagicoccaceae</taxon>
        <taxon>Pelagicoccus</taxon>
    </lineage>
</organism>
<dbReference type="NCBIfam" id="TIGR01549">
    <property type="entry name" value="HAD-SF-IA-v1"/>
    <property type="match status" value="1"/>
</dbReference>
<evidence type="ECO:0000313" key="1">
    <source>
        <dbReference type="EMBL" id="MBC2608209.1"/>
    </source>
</evidence>
<dbReference type="SFLD" id="SFLDG01129">
    <property type="entry name" value="C1.5:_HAD__Beta-PGM__Phosphata"/>
    <property type="match status" value="1"/>
</dbReference>
<evidence type="ECO:0000313" key="2">
    <source>
        <dbReference type="Proteomes" id="UP000526501"/>
    </source>
</evidence>
<comment type="caution">
    <text evidence="1">The sequence shown here is derived from an EMBL/GenBank/DDBJ whole genome shotgun (WGS) entry which is preliminary data.</text>
</comment>
<dbReference type="InterPro" id="IPR051828">
    <property type="entry name" value="HAD-like_hydrolase_domain"/>
</dbReference>
<dbReference type="Pfam" id="PF00702">
    <property type="entry name" value="Hydrolase"/>
    <property type="match status" value="1"/>
</dbReference>
<name>A0A7X1EA76_9BACT</name>
<dbReference type="PANTHER" id="PTHR46191:SF2">
    <property type="entry name" value="HALOACID DEHALOGENASE-LIKE HYDROLASE DOMAIN-CONTAINING PROTEIN 3"/>
    <property type="match status" value="1"/>
</dbReference>
<dbReference type="InterPro" id="IPR036412">
    <property type="entry name" value="HAD-like_sf"/>
</dbReference>
<dbReference type="InterPro" id="IPR023214">
    <property type="entry name" value="HAD_sf"/>
</dbReference>
<gene>
    <name evidence="1" type="ORF">H5P27_19290</name>
</gene>
<protein>
    <submittedName>
        <fullName evidence="1">HAD-IA family hydrolase</fullName>
    </submittedName>
</protein>